<sequence>MKNKLFVVISLLLMVVVSACGGNAANNNSAGGNASSPSPEASAPAQSEEPSGTVTYDSENGPIEIPANPTRIVALTNAPNVLSLGVSLIGVDEWTGKNPLFTEKVAGVEIVGEADLEKISALEPDLIIAGSHMQTIEELKKIAPTVVYTWGKLDYLTQQVEIGKLLNKEEEAQAWVDDFKQRAEAVGKEIKAKHGEDVTVTVFETDSKNFYVFGDKWARGTEILYQAMGLGMPEKVTADALEAGYYTLSQEVIPDYSGDFIVISRAKGGDNSFMDTELWKNVPAVKAGQVIEIDTEASTYSDPITLDYLLDIFKKGFLGEA</sequence>
<dbReference type="Gene3D" id="3.40.50.1980">
    <property type="entry name" value="Nitrogenase molybdenum iron protein domain"/>
    <property type="match status" value="2"/>
</dbReference>
<keyword evidence="4 6" id="KW-0732">Signal</keyword>
<evidence type="ECO:0000256" key="3">
    <source>
        <dbReference type="ARBA" id="ARBA00022448"/>
    </source>
</evidence>
<dbReference type="InterPro" id="IPR002491">
    <property type="entry name" value="ABC_transptr_periplasmic_BD"/>
</dbReference>
<dbReference type="Pfam" id="PF01497">
    <property type="entry name" value="Peripla_BP_2"/>
    <property type="match status" value="1"/>
</dbReference>
<keyword evidence="3" id="KW-0813">Transport</keyword>
<name>A0A927CML7_9BACL</name>
<dbReference type="PROSITE" id="PS50983">
    <property type="entry name" value="FE_B12_PBP"/>
    <property type="match status" value="1"/>
</dbReference>
<dbReference type="GO" id="GO:0030288">
    <property type="term" value="C:outer membrane-bounded periplasmic space"/>
    <property type="evidence" value="ECO:0007669"/>
    <property type="project" value="TreeGrafter"/>
</dbReference>
<protein>
    <submittedName>
        <fullName evidence="8">Iron-hydroxamate ABC transporter substrate-binding protein</fullName>
    </submittedName>
</protein>
<feature type="domain" description="Fe/B12 periplasmic-binding" evidence="7">
    <location>
        <begin position="71"/>
        <end position="321"/>
    </location>
</feature>
<feature type="region of interest" description="Disordered" evidence="5">
    <location>
        <begin position="29"/>
        <end position="61"/>
    </location>
</feature>
<evidence type="ECO:0000256" key="2">
    <source>
        <dbReference type="ARBA" id="ARBA00008814"/>
    </source>
</evidence>
<dbReference type="SUPFAM" id="SSF53807">
    <property type="entry name" value="Helical backbone' metal receptor"/>
    <property type="match status" value="1"/>
</dbReference>
<organism evidence="8 9">
    <name type="scientific">Paenibacillus arenilitoris</name>
    <dbReference type="NCBI Taxonomy" id="2772299"/>
    <lineage>
        <taxon>Bacteria</taxon>
        <taxon>Bacillati</taxon>
        <taxon>Bacillota</taxon>
        <taxon>Bacilli</taxon>
        <taxon>Bacillales</taxon>
        <taxon>Paenibacillaceae</taxon>
        <taxon>Paenibacillus</taxon>
    </lineage>
</organism>
<dbReference type="Proteomes" id="UP000632125">
    <property type="component" value="Unassembled WGS sequence"/>
</dbReference>
<dbReference type="RefSeq" id="WP_190863183.1">
    <property type="nucleotide sequence ID" value="NZ_JACXIY010000019.1"/>
</dbReference>
<comment type="subcellular location">
    <subcellularLocation>
        <location evidence="1">Cell envelope</location>
    </subcellularLocation>
</comment>
<evidence type="ECO:0000313" key="9">
    <source>
        <dbReference type="Proteomes" id="UP000632125"/>
    </source>
</evidence>
<feature type="signal peptide" evidence="6">
    <location>
        <begin position="1"/>
        <end position="19"/>
    </location>
</feature>
<gene>
    <name evidence="8" type="ORF">IDH41_17305</name>
</gene>
<feature type="chain" id="PRO_5038798919" evidence="6">
    <location>
        <begin position="20"/>
        <end position="321"/>
    </location>
</feature>
<comment type="similarity">
    <text evidence="2">Belongs to the bacterial solute-binding protein 8 family.</text>
</comment>
<dbReference type="AlphaFoldDB" id="A0A927CML7"/>
<evidence type="ECO:0000256" key="5">
    <source>
        <dbReference type="SAM" id="MobiDB-lite"/>
    </source>
</evidence>
<proteinExistence type="inferred from homology"/>
<dbReference type="PANTHER" id="PTHR30532:SF26">
    <property type="entry name" value="IRON(3+)-HYDROXAMATE-BINDING PROTEIN FHUD"/>
    <property type="match status" value="1"/>
</dbReference>
<evidence type="ECO:0000256" key="1">
    <source>
        <dbReference type="ARBA" id="ARBA00004196"/>
    </source>
</evidence>
<accession>A0A927CML7</accession>
<feature type="compositionally biased region" description="Low complexity" evidence="5">
    <location>
        <begin position="29"/>
        <end position="52"/>
    </location>
</feature>
<dbReference type="InterPro" id="IPR051313">
    <property type="entry name" value="Bact_iron-sidero_bind"/>
</dbReference>
<keyword evidence="9" id="KW-1185">Reference proteome</keyword>
<dbReference type="GO" id="GO:1901678">
    <property type="term" value="P:iron coordination entity transport"/>
    <property type="evidence" value="ECO:0007669"/>
    <property type="project" value="UniProtKB-ARBA"/>
</dbReference>
<evidence type="ECO:0000259" key="7">
    <source>
        <dbReference type="PROSITE" id="PS50983"/>
    </source>
</evidence>
<evidence type="ECO:0000256" key="4">
    <source>
        <dbReference type="ARBA" id="ARBA00022729"/>
    </source>
</evidence>
<dbReference type="EMBL" id="JACXIY010000019">
    <property type="protein sequence ID" value="MBD2870339.1"/>
    <property type="molecule type" value="Genomic_DNA"/>
</dbReference>
<dbReference type="PROSITE" id="PS51257">
    <property type="entry name" value="PROKAR_LIPOPROTEIN"/>
    <property type="match status" value="1"/>
</dbReference>
<evidence type="ECO:0000313" key="8">
    <source>
        <dbReference type="EMBL" id="MBD2870339.1"/>
    </source>
</evidence>
<dbReference type="PANTHER" id="PTHR30532">
    <property type="entry name" value="IRON III DICITRATE-BINDING PERIPLASMIC PROTEIN"/>
    <property type="match status" value="1"/>
</dbReference>
<reference evidence="8" key="1">
    <citation type="submission" date="2020-09" db="EMBL/GenBank/DDBJ databases">
        <title>A novel bacterium of genus Paenibacillus, isolated from South China Sea.</title>
        <authorList>
            <person name="Huang H."/>
            <person name="Mo K."/>
            <person name="Hu Y."/>
        </authorList>
    </citation>
    <scope>NUCLEOTIDE SEQUENCE</scope>
    <source>
        <strain evidence="8">IB182493</strain>
    </source>
</reference>
<evidence type="ECO:0000256" key="6">
    <source>
        <dbReference type="SAM" id="SignalP"/>
    </source>
</evidence>
<dbReference type="CDD" id="cd01138">
    <property type="entry name" value="FeuA"/>
    <property type="match status" value="1"/>
</dbReference>
<comment type="caution">
    <text evidence="8">The sequence shown here is derived from an EMBL/GenBank/DDBJ whole genome shotgun (WGS) entry which is preliminary data.</text>
</comment>